<proteinExistence type="predicted"/>
<evidence type="ECO:0000313" key="5">
    <source>
        <dbReference type="Proteomes" id="UP001430377"/>
    </source>
</evidence>
<dbReference type="EMBL" id="RKLR01000004">
    <property type="protein sequence ID" value="MBX0323711.1"/>
    <property type="molecule type" value="Genomic_DNA"/>
</dbReference>
<gene>
    <name evidence="4" type="ORF">EGH21_11800</name>
</gene>
<keyword evidence="1" id="KW-0805">Transcription regulation</keyword>
<evidence type="ECO:0000256" key="1">
    <source>
        <dbReference type="ARBA" id="ARBA00023015"/>
    </source>
</evidence>
<accession>A0AAW4PR36</accession>
<evidence type="ECO:0000256" key="2">
    <source>
        <dbReference type="ARBA" id="ARBA00023163"/>
    </source>
</evidence>
<comment type="caution">
    <text evidence="4">The sequence shown here is derived from an EMBL/GenBank/DDBJ whole genome shotgun (WGS) entry which is preliminary data.</text>
</comment>
<name>A0AAW4PR36_9EURY</name>
<reference evidence="4 5" key="1">
    <citation type="submission" date="2021-06" db="EMBL/GenBank/DDBJ databases">
        <title>Halomicroarcula sp. a new haloarchaeum isolated from saline soil.</title>
        <authorList>
            <person name="Duran-Viseras A."/>
            <person name="Sanchez-Porro C."/>
            <person name="Ventosa A."/>
        </authorList>
    </citation>
    <scope>NUCLEOTIDE SEQUENCE [LARGE SCALE GENOMIC DNA]</scope>
    <source>
        <strain evidence="4 5">F13</strain>
    </source>
</reference>
<dbReference type="AlphaFoldDB" id="A0AAW4PR36"/>
<feature type="domain" description="HTH bat-type" evidence="3">
    <location>
        <begin position="150"/>
        <end position="202"/>
    </location>
</feature>
<organism evidence="4 5">
    <name type="scientific">Haloarcula rubra</name>
    <dbReference type="NCBI Taxonomy" id="2487747"/>
    <lineage>
        <taxon>Archaea</taxon>
        <taxon>Methanobacteriati</taxon>
        <taxon>Methanobacteriota</taxon>
        <taxon>Stenosarchaea group</taxon>
        <taxon>Halobacteria</taxon>
        <taxon>Halobacteriales</taxon>
        <taxon>Haloarculaceae</taxon>
        <taxon>Haloarcula</taxon>
    </lineage>
</organism>
<dbReference type="Proteomes" id="UP001430377">
    <property type="component" value="Unassembled WGS sequence"/>
</dbReference>
<sequence>MPRAELTLTIPDDIWIGDVSRANADATFRILAALPGEESGVGLAEVTAENLPAVLRDVESREAVLTMEILSHRDETALIQFETSTPLLLFPVQGSGIPLEMPFTLQDGKAVWEITAPQDRLSELGEQLSEFGIPFSVERVQQHVESEQLLTESQLELLEAAVEEGYYDTPRDCSLTQLAESVGIAKSTCSETLHRAEEKVVKQFVDDLR</sequence>
<dbReference type="PANTHER" id="PTHR34236:SF1">
    <property type="entry name" value="DIMETHYL SULFOXIDE REDUCTASE TRANSCRIPTIONAL ACTIVATOR"/>
    <property type="match status" value="1"/>
</dbReference>
<keyword evidence="5" id="KW-1185">Reference proteome</keyword>
<evidence type="ECO:0000259" key="3">
    <source>
        <dbReference type="Pfam" id="PF04967"/>
    </source>
</evidence>
<dbReference type="Pfam" id="PF04967">
    <property type="entry name" value="HTH_10"/>
    <property type="match status" value="1"/>
</dbReference>
<dbReference type="PANTHER" id="PTHR34236">
    <property type="entry name" value="DIMETHYL SULFOXIDE REDUCTASE TRANSCRIPTIONAL ACTIVATOR"/>
    <property type="match status" value="1"/>
</dbReference>
<dbReference type="InterPro" id="IPR007050">
    <property type="entry name" value="HTH_bacterioopsin"/>
</dbReference>
<dbReference type="RefSeq" id="WP_220618679.1">
    <property type="nucleotide sequence ID" value="NZ_RKLR01000004.1"/>
</dbReference>
<evidence type="ECO:0000313" key="4">
    <source>
        <dbReference type="EMBL" id="MBX0323711.1"/>
    </source>
</evidence>
<protein>
    <submittedName>
        <fullName evidence="4">Helix-turn-helix domain-containing protein</fullName>
    </submittedName>
</protein>
<keyword evidence="2" id="KW-0804">Transcription</keyword>